<dbReference type="NCBIfam" id="TIGR00229">
    <property type="entry name" value="sensory_box"/>
    <property type="match status" value="1"/>
</dbReference>
<dbReference type="SUPFAM" id="SSF55781">
    <property type="entry name" value="GAF domain-like"/>
    <property type="match status" value="3"/>
</dbReference>
<dbReference type="InterPro" id="IPR000700">
    <property type="entry name" value="PAS-assoc_C"/>
</dbReference>
<dbReference type="InterPro" id="IPR003594">
    <property type="entry name" value="HATPase_dom"/>
</dbReference>
<dbReference type="SUPFAM" id="SSF47384">
    <property type="entry name" value="Homodimeric domain of signal transducing histidine kinase"/>
    <property type="match status" value="1"/>
</dbReference>
<dbReference type="Pfam" id="PF08448">
    <property type="entry name" value="PAS_4"/>
    <property type="match status" value="2"/>
</dbReference>
<dbReference type="FunFam" id="3.30.565.10:FF:000006">
    <property type="entry name" value="Sensor histidine kinase WalK"/>
    <property type="match status" value="1"/>
</dbReference>
<dbReference type="RefSeq" id="WP_110887617.1">
    <property type="nucleotide sequence ID" value="NZ_QJSX01000012.1"/>
</dbReference>
<dbReference type="InterPro" id="IPR036890">
    <property type="entry name" value="HATPase_C_sf"/>
</dbReference>
<evidence type="ECO:0000256" key="5">
    <source>
        <dbReference type="ARBA" id="ARBA00022777"/>
    </source>
</evidence>
<dbReference type="InterPro" id="IPR052162">
    <property type="entry name" value="Sensor_kinase/Photoreceptor"/>
</dbReference>
<organism evidence="9 10">
    <name type="scientific">Deinococcus yavapaiensis KR-236</name>
    <dbReference type="NCBI Taxonomy" id="694435"/>
    <lineage>
        <taxon>Bacteria</taxon>
        <taxon>Thermotogati</taxon>
        <taxon>Deinococcota</taxon>
        <taxon>Deinococci</taxon>
        <taxon>Deinococcales</taxon>
        <taxon>Deinococcaceae</taxon>
        <taxon>Deinococcus</taxon>
    </lineage>
</organism>
<feature type="domain" description="PAC" evidence="8">
    <location>
        <begin position="383"/>
        <end position="435"/>
    </location>
</feature>
<dbReference type="AlphaFoldDB" id="A0A318S8J9"/>
<feature type="domain" description="Histidine kinase" evidence="6">
    <location>
        <begin position="810"/>
        <end position="1028"/>
    </location>
</feature>
<dbReference type="InterPro" id="IPR003661">
    <property type="entry name" value="HisK_dim/P_dom"/>
</dbReference>
<keyword evidence="4" id="KW-0808">Transferase</keyword>
<dbReference type="SUPFAM" id="SSF55785">
    <property type="entry name" value="PYP-like sensor domain (PAS domain)"/>
    <property type="match status" value="2"/>
</dbReference>
<evidence type="ECO:0000259" key="6">
    <source>
        <dbReference type="PROSITE" id="PS50109"/>
    </source>
</evidence>
<dbReference type="Proteomes" id="UP000248326">
    <property type="component" value="Unassembled WGS sequence"/>
</dbReference>
<dbReference type="InterPro" id="IPR000014">
    <property type="entry name" value="PAS"/>
</dbReference>
<evidence type="ECO:0000256" key="4">
    <source>
        <dbReference type="ARBA" id="ARBA00022679"/>
    </source>
</evidence>
<accession>A0A318S8J9</accession>
<dbReference type="Pfam" id="PF00512">
    <property type="entry name" value="HisKA"/>
    <property type="match status" value="1"/>
</dbReference>
<evidence type="ECO:0000259" key="7">
    <source>
        <dbReference type="PROSITE" id="PS50112"/>
    </source>
</evidence>
<keyword evidence="10" id="KW-1185">Reference proteome</keyword>
<dbReference type="Gene3D" id="3.30.450.40">
    <property type="match status" value="3"/>
</dbReference>
<keyword evidence="3" id="KW-0597">Phosphoprotein</keyword>
<dbReference type="InterPro" id="IPR035965">
    <property type="entry name" value="PAS-like_dom_sf"/>
</dbReference>
<dbReference type="PROSITE" id="PS50112">
    <property type="entry name" value="PAS"/>
    <property type="match status" value="1"/>
</dbReference>
<dbReference type="EMBL" id="QJSX01000012">
    <property type="protein sequence ID" value="PYE52726.1"/>
    <property type="molecule type" value="Genomic_DNA"/>
</dbReference>
<comment type="catalytic activity">
    <reaction evidence="1">
        <text>ATP + protein L-histidine = ADP + protein N-phospho-L-histidine.</text>
        <dbReference type="EC" id="2.7.13.3"/>
    </reaction>
</comment>
<dbReference type="EC" id="2.7.13.3" evidence="2"/>
<evidence type="ECO:0000256" key="3">
    <source>
        <dbReference type="ARBA" id="ARBA00022553"/>
    </source>
</evidence>
<evidence type="ECO:0000256" key="2">
    <source>
        <dbReference type="ARBA" id="ARBA00012438"/>
    </source>
</evidence>
<dbReference type="SMART" id="SM00388">
    <property type="entry name" value="HisKA"/>
    <property type="match status" value="1"/>
</dbReference>
<dbReference type="GO" id="GO:0000155">
    <property type="term" value="F:phosphorelay sensor kinase activity"/>
    <property type="evidence" value="ECO:0007669"/>
    <property type="project" value="InterPro"/>
</dbReference>
<dbReference type="SUPFAM" id="SSF55874">
    <property type="entry name" value="ATPase domain of HSP90 chaperone/DNA topoisomerase II/histidine kinase"/>
    <property type="match status" value="1"/>
</dbReference>
<gene>
    <name evidence="9" type="ORF">DES52_11247</name>
</gene>
<reference evidence="9 10" key="1">
    <citation type="submission" date="2018-06" db="EMBL/GenBank/DDBJ databases">
        <title>Genomic Encyclopedia of Type Strains, Phase IV (KMG-IV): sequencing the most valuable type-strain genomes for metagenomic binning, comparative biology and taxonomic classification.</title>
        <authorList>
            <person name="Goeker M."/>
        </authorList>
    </citation>
    <scope>NUCLEOTIDE SEQUENCE [LARGE SCALE GENOMIC DNA]</scope>
    <source>
        <strain evidence="9 10">DSM 18048</strain>
    </source>
</reference>
<dbReference type="InterPro" id="IPR029016">
    <property type="entry name" value="GAF-like_dom_sf"/>
</dbReference>
<name>A0A318S8J9_9DEIO</name>
<feature type="domain" description="PAS" evidence="7">
    <location>
        <begin position="16"/>
        <end position="52"/>
    </location>
</feature>
<sequence>MTQFPSTSLILSSHDFDAFTDPFVLLDRTWRVVFANEAASRLRGSAAGELVGLPFHTAFSVSPNTDLDVVAHRVMTTRVPETFETYYATVDVWAQGMVFPFQDGLGVLYQDVTAKKRAEARQETLYRVTSELSRAITKADVVNVILSQAVPAARATSGAVGVLSDDAETVRLLGTRNYSTELQARLAEFPVALDIPGAFVVRTGEAVFGDTRALEARFSAFRSIRPSGLTSMAVLPLEASNAHFGFLALVYEGDERQFDEGERQFLSALAGQCAQALERARQSRRALEEGQARRASEAALAEERAYLAAILEHLPVGVVIAESPSARITLGNARVEEIFGHPVHLSQSVDEYRVWKGYHLDGRPVQPHEWPLARVATSGETTVGEELVYVRPDGTTRVIDVTSAPVKDEAGTPIAAVVVIDDVTERKAAERAVRDLNANLEALVEARTAELAERTRSLEAFVDFAEAAGTASDVRTLARQALGVFRTFFNECSAAYYERDGQMWRAQVWTQDIAPEVVASITGGIPVDAPAFWQASSSKQPVFVDGWDPEREQVAATEAYGTVALYPLTVGGEVRAMLAVGLKDARQWRERDKAVVRAAGRSLNLAVERADAAARLEAQRAALENRTRVLEAFGELTRDLTVNADPVALIRRAQEIVLSLLPEGFAPYYVRDGQVWRLVVQVGERRNPEMQRIVNAGLPFESQSLRRPYETGEPYYQDAYNYQEDHFRIDWAQIGAVASLPVRVAGQVHGVFAVALFGQRGWTDADRALMETVARSLGLALEAALSTSTLQQRTLELERSNKELERFAYIASHDLQEPLRTVASYTDLLALRYGGQLDARAEKYLTYIKQGSLRMRSLIQDLLSYSRLSTNDAPTSTNANVALEDARDLLSGLLSASGARLSSQALPSVRVGRARLTQLFQNLIGNAVKFRRDGVTPTVHVGVAREVVAREEPWWHFTVSDNGIGIETPYLERIFDVFQRLHTREAYEGNGIGLSICQKIVEQAGGRLWVESVPGEGSTFHFTLPGVEDGA</sequence>
<comment type="caution">
    <text evidence="9">The sequence shown here is derived from an EMBL/GenBank/DDBJ whole genome shotgun (WGS) entry which is preliminary data.</text>
</comment>
<dbReference type="CDD" id="cd00082">
    <property type="entry name" value="HisKA"/>
    <property type="match status" value="1"/>
</dbReference>
<dbReference type="PANTHER" id="PTHR43304:SF1">
    <property type="entry name" value="PAC DOMAIN-CONTAINING PROTEIN"/>
    <property type="match status" value="1"/>
</dbReference>
<dbReference type="PRINTS" id="PR00344">
    <property type="entry name" value="BCTRLSENSOR"/>
</dbReference>
<dbReference type="InterPro" id="IPR005467">
    <property type="entry name" value="His_kinase_dom"/>
</dbReference>
<evidence type="ECO:0000313" key="9">
    <source>
        <dbReference type="EMBL" id="PYE52726.1"/>
    </source>
</evidence>
<dbReference type="Gene3D" id="3.30.565.10">
    <property type="entry name" value="Histidine kinase-like ATPase, C-terminal domain"/>
    <property type="match status" value="1"/>
</dbReference>
<dbReference type="SMART" id="SM00065">
    <property type="entry name" value="GAF"/>
    <property type="match status" value="3"/>
</dbReference>
<dbReference type="PROSITE" id="PS50109">
    <property type="entry name" value="HIS_KIN"/>
    <property type="match status" value="1"/>
</dbReference>
<dbReference type="CDD" id="cd00130">
    <property type="entry name" value="PAS"/>
    <property type="match status" value="1"/>
</dbReference>
<dbReference type="InterPro" id="IPR003018">
    <property type="entry name" value="GAF"/>
</dbReference>
<dbReference type="OrthoDB" id="52599at2"/>
<keyword evidence="5" id="KW-0418">Kinase</keyword>
<dbReference type="Pfam" id="PF02518">
    <property type="entry name" value="HATPase_c"/>
    <property type="match status" value="1"/>
</dbReference>
<dbReference type="SMART" id="SM00091">
    <property type="entry name" value="PAS"/>
    <property type="match status" value="2"/>
</dbReference>
<dbReference type="InterPro" id="IPR013656">
    <property type="entry name" value="PAS_4"/>
</dbReference>
<dbReference type="Gene3D" id="3.30.450.20">
    <property type="entry name" value="PAS domain"/>
    <property type="match status" value="2"/>
</dbReference>
<dbReference type="Gene3D" id="1.10.287.130">
    <property type="match status" value="1"/>
</dbReference>
<evidence type="ECO:0000256" key="1">
    <source>
        <dbReference type="ARBA" id="ARBA00000085"/>
    </source>
</evidence>
<dbReference type="Pfam" id="PF13185">
    <property type="entry name" value="GAF_2"/>
    <property type="match status" value="2"/>
</dbReference>
<dbReference type="InterPro" id="IPR036097">
    <property type="entry name" value="HisK_dim/P_sf"/>
</dbReference>
<protein>
    <recommendedName>
        <fullName evidence="2">histidine kinase</fullName>
        <ecNumber evidence="2">2.7.13.3</ecNumber>
    </recommendedName>
</protein>
<evidence type="ECO:0000313" key="10">
    <source>
        <dbReference type="Proteomes" id="UP000248326"/>
    </source>
</evidence>
<dbReference type="SMART" id="SM00387">
    <property type="entry name" value="HATPase_c"/>
    <property type="match status" value="1"/>
</dbReference>
<dbReference type="SMART" id="SM00086">
    <property type="entry name" value="PAC"/>
    <property type="match status" value="1"/>
</dbReference>
<proteinExistence type="predicted"/>
<dbReference type="PROSITE" id="PS50113">
    <property type="entry name" value="PAC"/>
    <property type="match status" value="1"/>
</dbReference>
<dbReference type="InterPro" id="IPR004358">
    <property type="entry name" value="Sig_transdc_His_kin-like_C"/>
</dbReference>
<evidence type="ECO:0000259" key="8">
    <source>
        <dbReference type="PROSITE" id="PS50113"/>
    </source>
</evidence>
<dbReference type="PANTHER" id="PTHR43304">
    <property type="entry name" value="PHYTOCHROME-LIKE PROTEIN CPH1"/>
    <property type="match status" value="1"/>
</dbReference>
<dbReference type="InterPro" id="IPR001610">
    <property type="entry name" value="PAC"/>
</dbReference>